<evidence type="ECO:0000256" key="8">
    <source>
        <dbReference type="ARBA" id="ARBA00047848"/>
    </source>
</evidence>
<keyword evidence="5 10" id="KW-0057">Aromatic amino acid biosynthesis</keyword>
<dbReference type="Pfam" id="PF01842">
    <property type="entry name" value="ACT"/>
    <property type="match status" value="1"/>
</dbReference>
<gene>
    <name evidence="10" type="primary">pheA</name>
    <name evidence="13" type="ORF">AN277_0205285</name>
</gene>
<dbReference type="NCBIfam" id="NF008865">
    <property type="entry name" value="PRK11898.1"/>
    <property type="match status" value="1"/>
</dbReference>
<dbReference type="PROSITE" id="PS51671">
    <property type="entry name" value="ACT"/>
    <property type="match status" value="1"/>
</dbReference>
<dbReference type="RefSeq" id="WP_064725306.1">
    <property type="nucleotide sequence ID" value="NZ_JBEYYV010000018.1"/>
</dbReference>
<dbReference type="PROSITE" id="PS00858">
    <property type="entry name" value="PREPHENATE_DEHYDR_2"/>
    <property type="match status" value="1"/>
</dbReference>
<feature type="domain" description="ACT" evidence="12">
    <location>
        <begin position="200"/>
        <end position="278"/>
    </location>
</feature>
<dbReference type="CDD" id="cd13632">
    <property type="entry name" value="PBP2_Aa-PDT_like"/>
    <property type="match status" value="1"/>
</dbReference>
<keyword evidence="14" id="KW-1185">Reference proteome</keyword>
<evidence type="ECO:0000256" key="9">
    <source>
        <dbReference type="PIRSR" id="PIRSR001500-2"/>
    </source>
</evidence>
<comment type="catalytic activity">
    <reaction evidence="8 10">
        <text>prephenate + H(+) = 3-phenylpyruvate + CO2 + H2O</text>
        <dbReference type="Rhea" id="RHEA:21648"/>
        <dbReference type="ChEBI" id="CHEBI:15377"/>
        <dbReference type="ChEBI" id="CHEBI:15378"/>
        <dbReference type="ChEBI" id="CHEBI:16526"/>
        <dbReference type="ChEBI" id="CHEBI:18005"/>
        <dbReference type="ChEBI" id="CHEBI:29934"/>
        <dbReference type="EC" id="4.2.1.51"/>
    </reaction>
</comment>
<dbReference type="AlphaFoldDB" id="A0A199NTC0"/>
<dbReference type="InterPro" id="IPR018528">
    <property type="entry name" value="Preph_deHydtase_CS"/>
</dbReference>
<dbReference type="InterPro" id="IPR001086">
    <property type="entry name" value="Preph_deHydtase"/>
</dbReference>
<feature type="site" description="Essential for prephenate dehydratase activity" evidence="9">
    <location>
        <position position="177"/>
    </location>
</feature>
<keyword evidence="4 10" id="KW-0028">Amino-acid biosynthesis</keyword>
<dbReference type="GO" id="GO:0004664">
    <property type="term" value="F:prephenate dehydratase activity"/>
    <property type="evidence" value="ECO:0007669"/>
    <property type="project" value="UniProtKB-UniRule"/>
</dbReference>
<evidence type="ECO:0000313" key="14">
    <source>
        <dbReference type="Proteomes" id="UP000053171"/>
    </source>
</evidence>
<dbReference type="EMBL" id="LJBJ02000008">
    <property type="protein sequence ID" value="OAX52065.1"/>
    <property type="molecule type" value="Genomic_DNA"/>
</dbReference>
<evidence type="ECO:0000256" key="4">
    <source>
        <dbReference type="ARBA" id="ARBA00022605"/>
    </source>
</evidence>
<dbReference type="GO" id="GO:0005737">
    <property type="term" value="C:cytoplasm"/>
    <property type="evidence" value="ECO:0007669"/>
    <property type="project" value="TreeGrafter"/>
</dbReference>
<organism evidence="13 14">
    <name type="scientific">Rothia kristinae</name>
    <dbReference type="NCBI Taxonomy" id="37923"/>
    <lineage>
        <taxon>Bacteria</taxon>
        <taxon>Bacillati</taxon>
        <taxon>Actinomycetota</taxon>
        <taxon>Actinomycetes</taxon>
        <taxon>Micrococcales</taxon>
        <taxon>Micrococcaceae</taxon>
        <taxon>Rothia</taxon>
    </lineage>
</organism>
<evidence type="ECO:0000256" key="2">
    <source>
        <dbReference type="ARBA" id="ARBA00013147"/>
    </source>
</evidence>
<reference evidence="13" key="1">
    <citation type="submission" date="2016-06" db="EMBL/GenBank/DDBJ databases">
        <title>Identification of putative biosynthetic pathways for the production of bioactive secondary metabolites by the marine actinomycete Kocuria kristinae RUTW2-3.</title>
        <authorList>
            <person name="Waterworth S.C."/>
            <person name="Walmsley T.A."/>
            <person name="Matongo T."/>
            <person name="Davies-Coleman M.T."/>
            <person name="Dorrington R.A."/>
        </authorList>
    </citation>
    <scope>NUCLEOTIDE SEQUENCE [LARGE SCALE GENOMIC DNA]</scope>
    <source>
        <strain evidence="13">RUTW2-3</strain>
    </source>
</reference>
<dbReference type="PROSITE" id="PS51171">
    <property type="entry name" value="PREPHENATE_DEHYDR_3"/>
    <property type="match status" value="1"/>
</dbReference>
<dbReference type="EC" id="4.2.1.51" evidence="2 10"/>
<dbReference type="PIRSF" id="PIRSF001500">
    <property type="entry name" value="Chor_mut_pdt_Ppr"/>
    <property type="match status" value="1"/>
</dbReference>
<dbReference type="InterPro" id="IPR045865">
    <property type="entry name" value="ACT-like_dom_sf"/>
</dbReference>
<evidence type="ECO:0000256" key="1">
    <source>
        <dbReference type="ARBA" id="ARBA00004741"/>
    </source>
</evidence>
<evidence type="ECO:0000259" key="12">
    <source>
        <dbReference type="PROSITE" id="PS51671"/>
    </source>
</evidence>
<evidence type="ECO:0000256" key="6">
    <source>
        <dbReference type="ARBA" id="ARBA00023222"/>
    </source>
</evidence>
<dbReference type="InterPro" id="IPR008242">
    <property type="entry name" value="Chor_mutase/pphenate_deHydtase"/>
</dbReference>
<dbReference type="CDD" id="cd04905">
    <property type="entry name" value="ACT_CM-PDT"/>
    <property type="match status" value="1"/>
</dbReference>
<evidence type="ECO:0000256" key="3">
    <source>
        <dbReference type="ARBA" id="ARBA00021872"/>
    </source>
</evidence>
<evidence type="ECO:0000313" key="13">
    <source>
        <dbReference type="EMBL" id="OAX52065.1"/>
    </source>
</evidence>
<dbReference type="FunFam" id="3.30.70.260:FF:000012">
    <property type="entry name" value="Prephenate dehydratase"/>
    <property type="match status" value="1"/>
</dbReference>
<dbReference type="PANTHER" id="PTHR21022">
    <property type="entry name" value="PREPHENATE DEHYDRATASE P PROTEIN"/>
    <property type="match status" value="1"/>
</dbReference>
<comment type="pathway">
    <text evidence="1 10">Amino-acid biosynthesis; L-phenylalanine biosynthesis; phenylpyruvate from prephenate: step 1/1.</text>
</comment>
<evidence type="ECO:0000259" key="11">
    <source>
        <dbReference type="PROSITE" id="PS51171"/>
    </source>
</evidence>
<dbReference type="UniPathway" id="UPA00121">
    <property type="reaction ID" value="UER00345"/>
</dbReference>
<dbReference type="InterPro" id="IPR002912">
    <property type="entry name" value="ACT_dom"/>
</dbReference>
<dbReference type="GO" id="GO:0009094">
    <property type="term" value="P:L-phenylalanine biosynthetic process"/>
    <property type="evidence" value="ECO:0007669"/>
    <property type="project" value="UniProtKB-UniPathway"/>
</dbReference>
<name>A0A199NTC0_9MICC</name>
<dbReference type="SUPFAM" id="SSF53850">
    <property type="entry name" value="Periplasmic binding protein-like II"/>
    <property type="match status" value="1"/>
</dbReference>
<feature type="domain" description="Prephenate dehydratase" evidence="11">
    <location>
        <begin position="2"/>
        <end position="184"/>
    </location>
</feature>
<protein>
    <recommendedName>
        <fullName evidence="3 10">Prephenate dehydratase</fullName>
        <shortName evidence="10">PDT</shortName>
        <ecNumber evidence="2 10">4.2.1.51</ecNumber>
    </recommendedName>
</protein>
<dbReference type="FunFam" id="3.40.190.10:FF:000064">
    <property type="entry name" value="Prephenate dehydratase"/>
    <property type="match status" value="1"/>
</dbReference>
<evidence type="ECO:0000256" key="7">
    <source>
        <dbReference type="ARBA" id="ARBA00023239"/>
    </source>
</evidence>
<dbReference type="Proteomes" id="UP000053171">
    <property type="component" value="Unassembled WGS sequence"/>
</dbReference>
<dbReference type="PANTHER" id="PTHR21022:SF19">
    <property type="entry name" value="PREPHENATE DEHYDRATASE-RELATED"/>
    <property type="match status" value="1"/>
</dbReference>
<proteinExistence type="predicted"/>
<sequence>MRYAFLGPEGTFTEAALLSVEGASDAERAPSPSVPAALAAVRAGEVDAAMVPIENSVEGGVTATLDAIAAGADLRIIREVLVPIRFVLVGAPGTRLEQVRTVSTHSHAWAQVRGWMHAHLPEADYLPAGSTAAAALALLGAESPGYQAAVCSPVVLEQHPELAVLAEDIGDVSTAVTRFVLVAPAHAPLPERTGADKTTLMIPLPADRPGALMELLEQFTARGVNLSRIESRPTGEALGRYFFSVDAEGHLADARMRNALRGLHRISPGVVFLGSYPRADGAAPAVDAHHADAAFDAADRWVAGLMGAAPERA</sequence>
<accession>A0A199NTC0</accession>
<keyword evidence="7 10" id="KW-0456">Lyase</keyword>
<dbReference type="SUPFAM" id="SSF55021">
    <property type="entry name" value="ACT-like"/>
    <property type="match status" value="1"/>
</dbReference>
<dbReference type="Gene3D" id="3.40.190.10">
    <property type="entry name" value="Periplasmic binding protein-like II"/>
    <property type="match status" value="2"/>
</dbReference>
<dbReference type="Gene3D" id="3.30.70.260">
    <property type="match status" value="1"/>
</dbReference>
<keyword evidence="6 10" id="KW-0584">Phenylalanine biosynthesis</keyword>
<evidence type="ECO:0000256" key="10">
    <source>
        <dbReference type="RuleBase" id="RU361254"/>
    </source>
</evidence>
<dbReference type="Pfam" id="PF00800">
    <property type="entry name" value="PDT"/>
    <property type="match status" value="1"/>
</dbReference>
<evidence type="ECO:0000256" key="5">
    <source>
        <dbReference type="ARBA" id="ARBA00023141"/>
    </source>
</evidence>
<comment type="caution">
    <text evidence="13">The sequence shown here is derived from an EMBL/GenBank/DDBJ whole genome shotgun (WGS) entry which is preliminary data.</text>
</comment>